<keyword evidence="2" id="KW-1185">Reference proteome</keyword>
<evidence type="ECO:0000313" key="1">
    <source>
        <dbReference type="EMBL" id="KAK4297296.1"/>
    </source>
</evidence>
<protein>
    <submittedName>
        <fullName evidence="1">Uncharacterized protein</fullName>
    </submittedName>
</protein>
<dbReference type="EMBL" id="JAWZYT010003666">
    <property type="protein sequence ID" value="KAK4297296.1"/>
    <property type="molecule type" value="Genomic_DNA"/>
</dbReference>
<proteinExistence type="predicted"/>
<name>A0AAE1NXQ1_9EUCA</name>
<gene>
    <name evidence="1" type="ORF">Pmani_030274</name>
</gene>
<dbReference type="Proteomes" id="UP001292094">
    <property type="component" value="Unassembled WGS sequence"/>
</dbReference>
<sequence>MRDEDGDEGEVPAAAAAVVVVVAAVAVTDDDDDAVVAAGAFVVARRRQRRMMAVAVSAAAVTDADDGAWLAVRKEHHCLHTPTQHHPTCNTNSFTDTINVKGIEKYARGFKSSSTHHIAR</sequence>
<accession>A0AAE1NXQ1</accession>
<dbReference type="AlphaFoldDB" id="A0AAE1NXQ1"/>
<comment type="caution">
    <text evidence="1">The sequence shown here is derived from an EMBL/GenBank/DDBJ whole genome shotgun (WGS) entry which is preliminary data.</text>
</comment>
<evidence type="ECO:0000313" key="2">
    <source>
        <dbReference type="Proteomes" id="UP001292094"/>
    </source>
</evidence>
<reference evidence="1" key="1">
    <citation type="submission" date="2023-11" db="EMBL/GenBank/DDBJ databases">
        <title>Genome assemblies of two species of porcelain crab, Petrolisthes cinctipes and Petrolisthes manimaculis (Anomura: Porcellanidae).</title>
        <authorList>
            <person name="Angst P."/>
        </authorList>
    </citation>
    <scope>NUCLEOTIDE SEQUENCE</scope>
    <source>
        <strain evidence="1">PB745_02</strain>
        <tissue evidence="1">Gill</tissue>
    </source>
</reference>
<organism evidence="1 2">
    <name type="scientific">Petrolisthes manimaculis</name>
    <dbReference type="NCBI Taxonomy" id="1843537"/>
    <lineage>
        <taxon>Eukaryota</taxon>
        <taxon>Metazoa</taxon>
        <taxon>Ecdysozoa</taxon>
        <taxon>Arthropoda</taxon>
        <taxon>Crustacea</taxon>
        <taxon>Multicrustacea</taxon>
        <taxon>Malacostraca</taxon>
        <taxon>Eumalacostraca</taxon>
        <taxon>Eucarida</taxon>
        <taxon>Decapoda</taxon>
        <taxon>Pleocyemata</taxon>
        <taxon>Anomura</taxon>
        <taxon>Galatheoidea</taxon>
        <taxon>Porcellanidae</taxon>
        <taxon>Petrolisthes</taxon>
    </lineage>
</organism>